<dbReference type="SUPFAM" id="SSF53335">
    <property type="entry name" value="S-adenosyl-L-methionine-dependent methyltransferases"/>
    <property type="match status" value="1"/>
</dbReference>
<keyword evidence="1" id="KW-0808">Transferase</keyword>
<dbReference type="GO" id="GO:0008168">
    <property type="term" value="F:methyltransferase activity"/>
    <property type="evidence" value="ECO:0007669"/>
    <property type="project" value="UniProtKB-KW"/>
</dbReference>
<sequence>MKQACKICGNKTRIKYRQLYDDRHGYPGRFDLRECVSCGFMQTAPQLTTREIAKIYSKHYPRAKISPEQVLAAAKNIPSKETIEKKGLGGTCHLDTKPGERVLDIGSGAGYSLAEIKALGGVAYGVDPDKNAERIARKLGFKFHLGFLHNSHFPKKHFDLITASQVLEHTPDPVRLLIACKSYLKPGGRIRMSFPNTGALYRSLWGKAWLHWHVPYHLNHFNKTSVEIMAKKAGLKIRSIKTVTPNLWTVLQIRSWVSQVRMGERNTMWDTGRVDEKKIEAKKDWLKSLSLRFLPMLEDKLFFNRILDWFGRGESFVVEFRLC</sequence>
<dbReference type="GO" id="GO:0032259">
    <property type="term" value="P:methylation"/>
    <property type="evidence" value="ECO:0007669"/>
    <property type="project" value="UniProtKB-KW"/>
</dbReference>
<dbReference type="Proteomes" id="UP000034879">
    <property type="component" value="Unassembled WGS sequence"/>
</dbReference>
<dbReference type="AlphaFoldDB" id="A0A0G1SYN6"/>
<dbReference type="Pfam" id="PF13489">
    <property type="entry name" value="Methyltransf_23"/>
    <property type="match status" value="1"/>
</dbReference>
<dbReference type="PANTHER" id="PTHR43861">
    <property type="entry name" value="TRANS-ACONITATE 2-METHYLTRANSFERASE-RELATED"/>
    <property type="match status" value="1"/>
</dbReference>
<dbReference type="Gene3D" id="3.40.50.150">
    <property type="entry name" value="Vaccinia Virus protein VP39"/>
    <property type="match status" value="1"/>
</dbReference>
<name>A0A0G1SYN6_9BACT</name>
<dbReference type="CDD" id="cd02440">
    <property type="entry name" value="AdoMet_MTases"/>
    <property type="match status" value="1"/>
</dbReference>
<reference evidence="1 2" key="1">
    <citation type="journal article" date="2015" name="Nature">
        <title>rRNA introns, odd ribosomes, and small enigmatic genomes across a large radiation of phyla.</title>
        <authorList>
            <person name="Brown C.T."/>
            <person name="Hug L.A."/>
            <person name="Thomas B.C."/>
            <person name="Sharon I."/>
            <person name="Castelle C.J."/>
            <person name="Singh A."/>
            <person name="Wilkins M.J."/>
            <person name="Williams K.H."/>
            <person name="Banfield J.F."/>
        </authorList>
    </citation>
    <scope>NUCLEOTIDE SEQUENCE [LARGE SCALE GENOMIC DNA]</scope>
</reference>
<gene>
    <name evidence="1" type="ORF">UY01_C0029G0007</name>
</gene>
<dbReference type="InterPro" id="IPR029063">
    <property type="entry name" value="SAM-dependent_MTases_sf"/>
</dbReference>
<evidence type="ECO:0000313" key="2">
    <source>
        <dbReference type="Proteomes" id="UP000034879"/>
    </source>
</evidence>
<protein>
    <submittedName>
        <fullName evidence="1">Methyltransferase family protein</fullName>
    </submittedName>
</protein>
<comment type="caution">
    <text evidence="1">The sequence shown here is derived from an EMBL/GenBank/DDBJ whole genome shotgun (WGS) entry which is preliminary data.</text>
</comment>
<dbReference type="EMBL" id="LCOJ01000029">
    <property type="protein sequence ID" value="KKU74661.1"/>
    <property type="molecule type" value="Genomic_DNA"/>
</dbReference>
<evidence type="ECO:0000313" key="1">
    <source>
        <dbReference type="EMBL" id="KKU74661.1"/>
    </source>
</evidence>
<accession>A0A0G1SYN6</accession>
<keyword evidence="1" id="KW-0489">Methyltransferase</keyword>
<proteinExistence type="predicted"/>
<organism evidence="1 2">
    <name type="scientific">Candidatus Nomurabacteria bacterium GW2011_GWB1_47_6</name>
    <dbReference type="NCBI Taxonomy" id="1618749"/>
    <lineage>
        <taxon>Bacteria</taxon>
        <taxon>Candidatus Nomuraibacteriota</taxon>
    </lineage>
</organism>